<feature type="non-terminal residue" evidence="2">
    <location>
        <position position="149"/>
    </location>
</feature>
<dbReference type="EMBL" id="ACWF01000117">
    <property type="protein sequence ID" value="EHL77223.1"/>
    <property type="molecule type" value="Genomic_DNA"/>
</dbReference>
<dbReference type="PANTHER" id="PTHR33055">
    <property type="entry name" value="TRANSPOSASE FOR INSERTION SEQUENCE ELEMENT IS1111A"/>
    <property type="match status" value="1"/>
</dbReference>
<gene>
    <name evidence="2" type="ORF">HMPREF1015_00655</name>
</gene>
<sequence>MRHGLIEKSFVPPVDIRELRDLTRLRKKWIGHVTSEKNRIQKVLEASNVKLSTVISDVFGVSGRKLLNRLIEKGYVDVKDVEERIHGKMASKKQRIADSLFGTINEHQLFLIRQSWQHIEYLESLITEIEQRIDVLLQKYQEELQLLLT</sequence>
<protein>
    <submittedName>
        <fullName evidence="2">Uncharacterized protein</fullName>
    </submittedName>
</protein>
<dbReference type="HOGENOM" id="CLU_036902_18_0_9"/>
<accession>G9QM88</accession>
<evidence type="ECO:0000313" key="2">
    <source>
        <dbReference type="EMBL" id="EHL77223.1"/>
    </source>
</evidence>
<comment type="caution">
    <text evidence="2">The sequence shown here is derived from an EMBL/GenBank/DDBJ whole genome shotgun (WGS) entry which is preliminary data.</text>
</comment>
<evidence type="ECO:0000256" key="1">
    <source>
        <dbReference type="SAM" id="Coils"/>
    </source>
</evidence>
<evidence type="ECO:0000313" key="3">
    <source>
        <dbReference type="Proteomes" id="UP000011747"/>
    </source>
</evidence>
<feature type="coiled-coil region" evidence="1">
    <location>
        <begin position="119"/>
        <end position="146"/>
    </location>
</feature>
<reference evidence="2 3" key="1">
    <citation type="submission" date="2011-09" db="EMBL/GenBank/DDBJ databases">
        <title>The Genome Sequence of Bacillus smithii 7_3_47FAA.</title>
        <authorList>
            <consortium name="The Broad Institute Genome Sequencing Platform"/>
            <person name="Earl A."/>
            <person name="Ward D."/>
            <person name="Feldgarden M."/>
            <person name="Gevers D."/>
            <person name="Daigneault M."/>
            <person name="Strauss J."/>
            <person name="Allen-Vercoe E."/>
            <person name="Young S.K."/>
            <person name="Zeng Q."/>
            <person name="Gargeya S."/>
            <person name="Fitzgerald M."/>
            <person name="Haas B."/>
            <person name="Abouelleil A."/>
            <person name="Alvarado L."/>
            <person name="Arachchi H.M."/>
            <person name="Berlin A."/>
            <person name="Brown A."/>
            <person name="Chapman S.B."/>
            <person name="Chen Z."/>
            <person name="Dunbar C."/>
            <person name="Freedman E."/>
            <person name="Gearin G."/>
            <person name="Goldberg J."/>
            <person name="Griggs A."/>
            <person name="Gujja S."/>
            <person name="Heiman D."/>
            <person name="Howarth C."/>
            <person name="Larson L."/>
            <person name="Lui A."/>
            <person name="MacDonald P.J.P."/>
            <person name="Montmayeur A."/>
            <person name="Murphy C."/>
            <person name="Neiman D."/>
            <person name="Pearson M."/>
            <person name="Priest M."/>
            <person name="Roberts A."/>
            <person name="Saif S."/>
            <person name="Shea T."/>
            <person name="Shenoy N."/>
            <person name="Sisk P."/>
            <person name="Stolte C."/>
            <person name="Sykes S."/>
            <person name="Wortman J."/>
            <person name="Nusbaum C."/>
            <person name="Birren B."/>
        </authorList>
    </citation>
    <scope>NUCLEOTIDE SEQUENCE [LARGE SCALE GENOMIC DNA]</scope>
    <source>
        <strain evidence="2 3">7_3_47FAA</strain>
    </source>
</reference>
<dbReference type="InterPro" id="IPR047650">
    <property type="entry name" value="Transpos_IS110"/>
</dbReference>
<keyword evidence="1" id="KW-0175">Coiled coil</keyword>
<name>G9QM88_9BACI</name>
<organism evidence="2 3">
    <name type="scientific">Bacillus smithii 7_3_47FAA</name>
    <dbReference type="NCBI Taxonomy" id="665952"/>
    <lineage>
        <taxon>Bacteria</taxon>
        <taxon>Bacillati</taxon>
        <taxon>Bacillota</taxon>
        <taxon>Bacilli</taxon>
        <taxon>Bacillales</taxon>
        <taxon>Bacillaceae</taxon>
        <taxon>Bacillus</taxon>
    </lineage>
</organism>
<keyword evidence="3" id="KW-1185">Reference proteome</keyword>
<dbReference type="Proteomes" id="UP000011747">
    <property type="component" value="Unassembled WGS sequence"/>
</dbReference>
<proteinExistence type="predicted"/>
<dbReference type="AlphaFoldDB" id="G9QM88"/>